<evidence type="ECO:0000256" key="8">
    <source>
        <dbReference type="SAM" id="Phobius"/>
    </source>
</evidence>
<reference evidence="10 11" key="1">
    <citation type="journal article" date="2012" name="J. Bacteriol.">
        <title>Genome sequence of Lactobacillus mucosae LM1, isolated from piglet feces.</title>
        <authorList>
            <person name="Lee J.H."/>
            <person name="Valeriano V.D."/>
            <person name="Shin Y.R."/>
            <person name="Chae J.P."/>
            <person name="Kim G.B."/>
            <person name="Ham J.S."/>
            <person name="Chun J."/>
            <person name="Kang D.K."/>
        </authorList>
    </citation>
    <scope>NUCLEOTIDE SEQUENCE [LARGE SCALE GENOMIC DNA]</scope>
    <source>
        <strain evidence="10 11">LM1</strain>
    </source>
</reference>
<keyword evidence="2" id="KW-1003">Cell membrane</keyword>
<evidence type="ECO:0000256" key="7">
    <source>
        <dbReference type="ARBA" id="ARBA00034125"/>
    </source>
</evidence>
<dbReference type="PANTHER" id="PTHR34390">
    <property type="entry name" value="UPF0442 PROTEIN YJJB-RELATED"/>
    <property type="match status" value="1"/>
</dbReference>
<dbReference type="Proteomes" id="UP000003645">
    <property type="component" value="Chromosome"/>
</dbReference>
<feature type="transmembrane region" description="Helical" evidence="8">
    <location>
        <begin position="56"/>
        <end position="77"/>
    </location>
</feature>
<dbReference type="GO" id="GO:0005886">
    <property type="term" value="C:plasma membrane"/>
    <property type="evidence" value="ECO:0007669"/>
    <property type="project" value="UniProtKB-SubCell"/>
</dbReference>
<proteinExistence type="inferred from homology"/>
<evidence type="ECO:0000256" key="6">
    <source>
        <dbReference type="ARBA" id="ARBA00023136"/>
    </source>
</evidence>
<organism evidence="10 11">
    <name type="scientific">Limosilactobacillus mucosae LM1</name>
    <dbReference type="NCBI Taxonomy" id="1130798"/>
    <lineage>
        <taxon>Bacteria</taxon>
        <taxon>Bacillati</taxon>
        <taxon>Bacillota</taxon>
        <taxon>Bacilli</taxon>
        <taxon>Lactobacillales</taxon>
        <taxon>Lactobacillaceae</taxon>
        <taxon>Limosilactobacillus</taxon>
    </lineage>
</organism>
<evidence type="ECO:0000313" key="10">
    <source>
        <dbReference type="EMBL" id="AJT49875.1"/>
    </source>
</evidence>
<dbReference type="KEGG" id="lmu:LBLM1_01345"/>
<protein>
    <submittedName>
        <fullName evidence="10">Membrane protein</fullName>
    </submittedName>
</protein>
<accession>A0A0D4CIX4</accession>
<sequence length="153" mass="16944">MENFWVRLIFEFVLADLSTICFGILLNIPRRAYHCAGAIGGASWAFYWAVYYQLHLGLALSNLLAAIMIGVLSMAVARWQKMPMIIFNVPALVPLVPGGQAYKMVRSFVLGSNGAALVYLYQVLVIAGAITLGFGLGDLINRLLFSEHHLRNR</sequence>
<feature type="transmembrane region" description="Helical" evidence="8">
    <location>
        <begin position="6"/>
        <end position="26"/>
    </location>
</feature>
<dbReference type="RefSeq" id="WP_006500650.1">
    <property type="nucleotide sequence ID" value="NZ_CP011013.1"/>
</dbReference>
<dbReference type="STRING" id="1130798.LBLM1_01345"/>
<dbReference type="OrthoDB" id="9810047at2"/>
<evidence type="ECO:0000256" key="1">
    <source>
        <dbReference type="ARBA" id="ARBA00004651"/>
    </source>
</evidence>
<feature type="transmembrane region" description="Helical" evidence="8">
    <location>
        <begin position="114"/>
        <end position="136"/>
    </location>
</feature>
<keyword evidence="11" id="KW-1185">Reference proteome</keyword>
<dbReference type="Pfam" id="PF12821">
    <property type="entry name" value="ThrE_2"/>
    <property type="match status" value="1"/>
</dbReference>
<name>A0A0D4CIX4_LIMMU</name>
<feature type="transmembrane region" description="Helical" evidence="8">
    <location>
        <begin position="33"/>
        <end position="50"/>
    </location>
</feature>
<keyword evidence="5 8" id="KW-1133">Transmembrane helix</keyword>
<dbReference type="HOGENOM" id="CLU_117642_3_0_9"/>
<keyword evidence="3" id="KW-0997">Cell inner membrane</keyword>
<evidence type="ECO:0000259" key="9">
    <source>
        <dbReference type="Pfam" id="PF12821"/>
    </source>
</evidence>
<evidence type="ECO:0000256" key="4">
    <source>
        <dbReference type="ARBA" id="ARBA00022692"/>
    </source>
</evidence>
<dbReference type="GO" id="GO:0015744">
    <property type="term" value="P:succinate transport"/>
    <property type="evidence" value="ECO:0007669"/>
    <property type="project" value="TreeGrafter"/>
</dbReference>
<comment type="similarity">
    <text evidence="7">Belongs to the ThrE exporter (TC 2.A.79) family.</text>
</comment>
<dbReference type="InterPro" id="IPR050539">
    <property type="entry name" value="ThrE_Dicarb/AminoAcid_Exp"/>
</dbReference>
<gene>
    <name evidence="10" type="ORF">LBLM1_01345</name>
</gene>
<evidence type="ECO:0000256" key="5">
    <source>
        <dbReference type="ARBA" id="ARBA00022989"/>
    </source>
</evidence>
<keyword evidence="6 8" id="KW-0472">Membrane</keyword>
<evidence type="ECO:0000313" key="11">
    <source>
        <dbReference type="Proteomes" id="UP000003645"/>
    </source>
</evidence>
<dbReference type="PANTHER" id="PTHR34390:SF1">
    <property type="entry name" value="SUCCINATE TRANSPORTER SUBUNIT YJJB-RELATED"/>
    <property type="match status" value="1"/>
</dbReference>
<evidence type="ECO:0000256" key="2">
    <source>
        <dbReference type="ARBA" id="ARBA00022475"/>
    </source>
</evidence>
<evidence type="ECO:0000256" key="3">
    <source>
        <dbReference type="ARBA" id="ARBA00022519"/>
    </source>
</evidence>
<dbReference type="InterPro" id="IPR024528">
    <property type="entry name" value="ThrE_2"/>
</dbReference>
<dbReference type="EMBL" id="CP011013">
    <property type="protein sequence ID" value="AJT49875.1"/>
    <property type="molecule type" value="Genomic_DNA"/>
</dbReference>
<comment type="subcellular location">
    <subcellularLocation>
        <location evidence="1">Cell membrane</location>
        <topology evidence="1">Multi-pass membrane protein</topology>
    </subcellularLocation>
</comment>
<feature type="domain" description="Threonine/Serine exporter ThrE" evidence="9">
    <location>
        <begin position="12"/>
        <end position="139"/>
    </location>
</feature>
<feature type="transmembrane region" description="Helical" evidence="8">
    <location>
        <begin position="84"/>
        <end position="102"/>
    </location>
</feature>
<dbReference type="AlphaFoldDB" id="A0A0D4CIX4"/>
<keyword evidence="4 8" id="KW-0812">Transmembrane</keyword>